<dbReference type="AlphaFoldDB" id="A0A7X0ZDG7"/>
<reference evidence="1 2" key="1">
    <citation type="submission" date="2020-03" db="EMBL/GenBank/DDBJ databases">
        <title>Soil Listeria distribution.</title>
        <authorList>
            <person name="Liao J."/>
            <person name="Wiedmann M."/>
        </authorList>
    </citation>
    <scope>NUCLEOTIDE SEQUENCE [LARGE SCALE GENOMIC DNA]</scope>
    <source>
        <strain evidence="1 2">FSL L7-0123</strain>
    </source>
</reference>
<comment type="caution">
    <text evidence="1">The sequence shown here is derived from an EMBL/GenBank/DDBJ whole genome shotgun (WGS) entry which is preliminary data.</text>
</comment>
<proteinExistence type="predicted"/>
<dbReference type="EMBL" id="JAARZC010000003">
    <property type="protein sequence ID" value="MBC2250440.1"/>
    <property type="molecule type" value="Genomic_DNA"/>
</dbReference>
<dbReference type="Proteomes" id="UP000559864">
    <property type="component" value="Unassembled WGS sequence"/>
</dbReference>
<accession>A0A7X0ZDG7</accession>
<protein>
    <submittedName>
        <fullName evidence="1">Uncharacterized protein</fullName>
    </submittedName>
</protein>
<evidence type="ECO:0000313" key="2">
    <source>
        <dbReference type="Proteomes" id="UP000559864"/>
    </source>
</evidence>
<sequence>MNEWYSGTVLEKNFPKFSNTHITGIKQVNYYIDYNEFYEEISYVSIKFIFEYENKENIFDVLFKDVAELSLNNFGESYNQLLGFKISRLDSSCETQRKYRLEDYENNSIDFHFKELEVISAS</sequence>
<evidence type="ECO:0000313" key="1">
    <source>
        <dbReference type="EMBL" id="MBC2250440.1"/>
    </source>
</evidence>
<organism evidence="1 2">
    <name type="scientific">Listeria cossartiae subsp. cayugensis</name>
    <dbReference type="NCBI Taxonomy" id="2713505"/>
    <lineage>
        <taxon>Bacteria</taxon>
        <taxon>Bacillati</taxon>
        <taxon>Bacillota</taxon>
        <taxon>Bacilli</taxon>
        <taxon>Bacillales</taxon>
        <taxon>Listeriaceae</taxon>
        <taxon>Listeria</taxon>
        <taxon>Listeria cossartiae</taxon>
    </lineage>
</organism>
<name>A0A7X0ZDG7_9LIST</name>
<gene>
    <name evidence="1" type="ORF">HCB49_10610</name>
</gene>
<dbReference type="RefSeq" id="WP_185604912.1">
    <property type="nucleotide sequence ID" value="NZ_JAARZC010000003.1"/>
</dbReference>